<dbReference type="SFLD" id="SFLDG01129">
    <property type="entry name" value="C1.5:_HAD__Beta-PGM__Phosphata"/>
    <property type="match status" value="1"/>
</dbReference>
<dbReference type="PANTHER" id="PTHR47478">
    <property type="match status" value="1"/>
</dbReference>
<evidence type="ECO:0000313" key="1">
    <source>
        <dbReference type="EMBL" id="MPM69526.1"/>
    </source>
</evidence>
<name>A0A645BVK2_9ZZZZ</name>
<keyword evidence="1" id="KW-0378">Hydrolase</keyword>
<dbReference type="GO" id="GO:0008253">
    <property type="term" value="F:5'-nucleotidase activity"/>
    <property type="evidence" value="ECO:0007669"/>
    <property type="project" value="InterPro"/>
</dbReference>
<dbReference type="InterPro" id="IPR011951">
    <property type="entry name" value="HAD-SF_hydro_IA_YjjG/PynA"/>
</dbReference>
<dbReference type="SFLD" id="SFLDG01135">
    <property type="entry name" value="C1.5.6:_HAD__Beta-PGM__Phospha"/>
    <property type="match status" value="1"/>
</dbReference>
<organism evidence="1">
    <name type="scientific">bioreactor metagenome</name>
    <dbReference type="NCBI Taxonomy" id="1076179"/>
    <lineage>
        <taxon>unclassified sequences</taxon>
        <taxon>metagenomes</taxon>
        <taxon>ecological metagenomes</taxon>
    </lineage>
</organism>
<dbReference type="EC" id="3.-.-.-" evidence="1"/>
<comment type="caution">
    <text evidence="1">The sequence shown here is derived from an EMBL/GenBank/DDBJ whole genome shotgun (WGS) entry which is preliminary data.</text>
</comment>
<dbReference type="NCBIfam" id="TIGR01549">
    <property type="entry name" value="HAD-SF-IA-v1"/>
    <property type="match status" value="1"/>
</dbReference>
<dbReference type="PANTHER" id="PTHR47478:SF1">
    <property type="entry name" value="PYRIMIDINE 5'-NUCLEOTIDASE YJJG"/>
    <property type="match status" value="1"/>
</dbReference>
<dbReference type="InterPro" id="IPR052550">
    <property type="entry name" value="Pyrimidine_5'-ntase_YjjG"/>
</dbReference>
<dbReference type="EMBL" id="VSSQ01022927">
    <property type="protein sequence ID" value="MPM69526.1"/>
    <property type="molecule type" value="Genomic_DNA"/>
</dbReference>
<dbReference type="SUPFAM" id="SSF56784">
    <property type="entry name" value="HAD-like"/>
    <property type="match status" value="1"/>
</dbReference>
<dbReference type="NCBIfam" id="TIGR02254">
    <property type="entry name" value="YjjG_YfnB"/>
    <property type="match status" value="1"/>
</dbReference>
<dbReference type="SFLD" id="SFLDS00003">
    <property type="entry name" value="Haloacid_Dehalogenase"/>
    <property type="match status" value="1"/>
</dbReference>
<gene>
    <name evidence="1" type="primary">yfnB_9</name>
    <name evidence="1" type="ORF">SDC9_116471</name>
</gene>
<dbReference type="InterPro" id="IPR006439">
    <property type="entry name" value="HAD-SF_hydro_IA"/>
</dbReference>
<dbReference type="InterPro" id="IPR036412">
    <property type="entry name" value="HAD-like_sf"/>
</dbReference>
<sequence length="238" mass="27586">MREEVNQMKYTTLLFDVDDTLLDFQKTEERALNELFAEQGIMLTPEVKTSYKALNHQLWQEFEKGNMTREEVTGNRFGLLFQQFGQTVDGPQMEARYRHYLNQGHDLVAGSRELIHSLAPKADLYIVTNGVSQTQYQRLMDAELLPYFKKIFVSEDVGAQKPMKEFFDYVFDRIPEFDREKTVIIGDSLTSDIQGGNQAGIDTIWFNKNQLPESEKITPTYRIDSLAEIYTILENGNE</sequence>
<dbReference type="Gene3D" id="3.40.50.1000">
    <property type="entry name" value="HAD superfamily/HAD-like"/>
    <property type="match status" value="1"/>
</dbReference>
<dbReference type="InterPro" id="IPR023214">
    <property type="entry name" value="HAD_sf"/>
</dbReference>
<dbReference type="InterPro" id="IPR041492">
    <property type="entry name" value="HAD_2"/>
</dbReference>
<accession>A0A645BVK2</accession>
<dbReference type="Gene3D" id="1.10.150.240">
    <property type="entry name" value="Putative phosphatase, domain 2"/>
    <property type="match status" value="1"/>
</dbReference>
<dbReference type="CDD" id="cd04305">
    <property type="entry name" value="HAD_Neu5Ac-Pase_like"/>
    <property type="match status" value="1"/>
</dbReference>
<protein>
    <submittedName>
        <fullName evidence="1">Putative HAD-hydrolase YfnB</fullName>
        <ecNumber evidence="1">3.-.-.-</ecNumber>
    </submittedName>
</protein>
<dbReference type="Pfam" id="PF13419">
    <property type="entry name" value="HAD_2"/>
    <property type="match status" value="1"/>
</dbReference>
<dbReference type="AlphaFoldDB" id="A0A645BVK2"/>
<dbReference type="InterPro" id="IPR023198">
    <property type="entry name" value="PGP-like_dom2"/>
</dbReference>
<proteinExistence type="predicted"/>
<reference evidence="1" key="1">
    <citation type="submission" date="2019-08" db="EMBL/GenBank/DDBJ databases">
        <authorList>
            <person name="Kucharzyk K."/>
            <person name="Murdoch R.W."/>
            <person name="Higgins S."/>
            <person name="Loffler F."/>
        </authorList>
    </citation>
    <scope>NUCLEOTIDE SEQUENCE</scope>
</reference>